<dbReference type="KEGG" id="apln:108732415"/>
<dbReference type="RefSeq" id="XP_018318706.1">
    <property type="nucleotide sequence ID" value="XM_018463204.2"/>
</dbReference>
<dbReference type="InterPro" id="IPR011545">
    <property type="entry name" value="DEAD/DEAH_box_helicase_dom"/>
</dbReference>
<feature type="region of interest" description="Disordered" evidence="4">
    <location>
        <begin position="476"/>
        <end position="499"/>
    </location>
</feature>
<dbReference type="GO" id="GO:0004386">
    <property type="term" value="F:helicase activity"/>
    <property type="evidence" value="ECO:0007669"/>
    <property type="project" value="UniProtKB-KW"/>
</dbReference>
<feature type="coiled-coil region" evidence="3">
    <location>
        <begin position="508"/>
        <end position="535"/>
    </location>
</feature>
<organism evidence="6 7">
    <name type="scientific">Agrilus planipennis</name>
    <name type="common">Emerald ash borer</name>
    <name type="synonym">Agrilus marcopoli</name>
    <dbReference type="NCBI Taxonomy" id="224129"/>
    <lineage>
        <taxon>Eukaryota</taxon>
        <taxon>Metazoa</taxon>
        <taxon>Ecdysozoa</taxon>
        <taxon>Arthropoda</taxon>
        <taxon>Hexapoda</taxon>
        <taxon>Insecta</taxon>
        <taxon>Pterygota</taxon>
        <taxon>Neoptera</taxon>
        <taxon>Endopterygota</taxon>
        <taxon>Coleoptera</taxon>
        <taxon>Polyphaga</taxon>
        <taxon>Elateriformia</taxon>
        <taxon>Buprestoidea</taxon>
        <taxon>Buprestidae</taxon>
        <taxon>Agrilinae</taxon>
        <taxon>Agrilus</taxon>
    </lineage>
</organism>
<dbReference type="GO" id="GO:0005524">
    <property type="term" value="F:ATP binding"/>
    <property type="evidence" value="ECO:0007669"/>
    <property type="project" value="InterPro"/>
</dbReference>
<dbReference type="PROSITE" id="PS51192">
    <property type="entry name" value="HELICASE_ATP_BIND_1"/>
    <property type="match status" value="1"/>
</dbReference>
<reference evidence="7" key="1">
    <citation type="submission" date="2025-08" db="UniProtKB">
        <authorList>
            <consortium name="RefSeq"/>
        </authorList>
    </citation>
    <scope>IDENTIFICATION</scope>
    <source>
        <tissue evidence="7">Entire body</tissue>
    </source>
</reference>
<keyword evidence="6" id="KW-1185">Reference proteome</keyword>
<proteinExistence type="predicted"/>
<evidence type="ECO:0000256" key="1">
    <source>
        <dbReference type="ARBA" id="ARBA00022801"/>
    </source>
</evidence>
<dbReference type="STRING" id="224129.A0A1W4W3G7"/>
<evidence type="ECO:0000256" key="3">
    <source>
        <dbReference type="SAM" id="Coils"/>
    </source>
</evidence>
<feature type="compositionally biased region" description="Basic residues" evidence="4">
    <location>
        <begin position="711"/>
        <end position="728"/>
    </location>
</feature>
<keyword evidence="3" id="KW-0175">Coiled coil</keyword>
<dbReference type="Proteomes" id="UP000192223">
    <property type="component" value="Unplaced"/>
</dbReference>
<dbReference type="GO" id="GO:0010468">
    <property type="term" value="P:regulation of gene expression"/>
    <property type="evidence" value="ECO:0007669"/>
    <property type="project" value="UniProtKB-ARBA"/>
</dbReference>
<dbReference type="InterPro" id="IPR014001">
    <property type="entry name" value="Helicase_ATP-bd"/>
</dbReference>
<dbReference type="SMART" id="SM00487">
    <property type="entry name" value="DEXDc"/>
    <property type="match status" value="1"/>
</dbReference>
<dbReference type="GO" id="GO:0016787">
    <property type="term" value="F:hydrolase activity"/>
    <property type="evidence" value="ECO:0007669"/>
    <property type="project" value="UniProtKB-KW"/>
</dbReference>
<feature type="region of interest" description="Disordered" evidence="4">
    <location>
        <begin position="704"/>
        <end position="730"/>
    </location>
</feature>
<name>A0A1W4W3G7_AGRPL</name>
<feature type="compositionally biased region" description="Low complexity" evidence="4">
    <location>
        <begin position="484"/>
        <end position="495"/>
    </location>
</feature>
<dbReference type="GeneID" id="108732415"/>
<evidence type="ECO:0000256" key="4">
    <source>
        <dbReference type="SAM" id="MobiDB-lite"/>
    </source>
</evidence>
<dbReference type="Pfam" id="PF00270">
    <property type="entry name" value="DEAD"/>
    <property type="match status" value="1"/>
</dbReference>
<evidence type="ECO:0000256" key="2">
    <source>
        <dbReference type="ARBA" id="ARBA00022806"/>
    </source>
</evidence>
<evidence type="ECO:0000313" key="7">
    <source>
        <dbReference type="RefSeq" id="XP_018318706.1"/>
    </source>
</evidence>
<protein>
    <submittedName>
        <fullName evidence="7">Probable ATP-dependent RNA helicase DDX20 isoform X1</fullName>
    </submittedName>
</protein>
<dbReference type="GO" id="GO:0003676">
    <property type="term" value="F:nucleic acid binding"/>
    <property type="evidence" value="ECO:0007669"/>
    <property type="project" value="InterPro"/>
</dbReference>
<keyword evidence="1" id="KW-0378">Hydrolase</keyword>
<dbReference type="PANTHER" id="PTHR47958">
    <property type="entry name" value="ATP-DEPENDENT RNA HELICASE DBP3"/>
    <property type="match status" value="1"/>
</dbReference>
<dbReference type="AlphaFoldDB" id="A0A1W4W3G7"/>
<dbReference type="Gene3D" id="3.40.50.300">
    <property type="entry name" value="P-loop containing nucleotide triphosphate hydrolases"/>
    <property type="match status" value="2"/>
</dbReference>
<sequence>MDTEVEEIFKNENENPLKFDNIFLTKSLLNALKDSSFQKLSPLQHTSLPLGISGFDLIIKDHPGKGRFVLYAILALELIKIGSNHAQVLILACKEEIRMIKEVMINLGQYLEGLKVSTYDEETQDYENIFDCHIAIASTNKIRSFIDSGTLPTDNISLIILDNSDKLMNFDYILFEELFKLLPSKKQIISLASVYSVDLEEFLKKYMNHPLEISHEIESSVLLGFSHFVCTINQPQDNAGSITEAKTMQLCSILSKISFTRCIIYTNNESRGVYISKTLQDKGWNSFYAPFFINDSEITKKIKKSKCLISTTCLDMRKFQCDVNLIINYDIPMCSAAYIERIGKVVNKTKGIYINMILPGEELDRFEQILGDIGGPEMSVPIIDINDSFFEDIWNVETNSLDHICGITNMGSQPKTDQKLKKLVSDIIKYRLEQCEEDSVASKLKNLSVAHKSHINITNDNAKSLELKNYLEELASGKDSAKPSNENNSTSTNDDQNSKKLPELKTLLEIFTSEINFEEKQLDNKEEMKNTSMNNLLQNLALGNMKQQDDALHISNKNDDDILIRNVALLNVAKLITNSDNLQEEKISKDITQPLNGYLNYLKKTEVSSISIESDSEVSVSNEQNYANSHKKEEDNNFHLKDIFKIGYDFLIKPISSLKTTGESRNGLETQPSKCKELMSEVVDNKPDQFDQFNDLNLQLVNENKIPAKADKRKTRSQKNKNRNSKRSKFCEEYADNENNDVQRELTACKEESLTIQESVEVNEEIYTLSDTRNSINQVAESYFDYYSNILWNDGLTFDDVSSFDNWFAQWQAQVHCVREYVQQRIYLDEMNALQQNQ</sequence>
<dbReference type="InterPro" id="IPR027417">
    <property type="entry name" value="P-loop_NTPase"/>
</dbReference>
<keyword evidence="2 7" id="KW-0347">Helicase</keyword>
<evidence type="ECO:0000313" key="6">
    <source>
        <dbReference type="Proteomes" id="UP000192223"/>
    </source>
</evidence>
<keyword evidence="2 7" id="KW-0067">ATP-binding</keyword>
<accession>A0A1W4W3G7</accession>
<keyword evidence="2 7" id="KW-0547">Nucleotide-binding</keyword>
<gene>
    <name evidence="7" type="primary">LOC108732415</name>
</gene>
<evidence type="ECO:0000259" key="5">
    <source>
        <dbReference type="PROSITE" id="PS51192"/>
    </source>
</evidence>
<dbReference type="InParanoid" id="A0A1W4W3G7"/>
<feature type="domain" description="Helicase ATP-binding" evidence="5">
    <location>
        <begin position="48"/>
        <end position="213"/>
    </location>
</feature>
<dbReference type="SUPFAM" id="SSF52540">
    <property type="entry name" value="P-loop containing nucleoside triphosphate hydrolases"/>
    <property type="match status" value="2"/>
</dbReference>